<evidence type="ECO:0000313" key="1">
    <source>
        <dbReference type="EMBL" id="CAG8774802.1"/>
    </source>
</evidence>
<feature type="non-terminal residue" evidence="1">
    <location>
        <position position="1"/>
    </location>
</feature>
<feature type="non-terminal residue" evidence="1">
    <location>
        <position position="132"/>
    </location>
</feature>
<keyword evidence="2" id="KW-1185">Reference proteome</keyword>
<comment type="caution">
    <text evidence="1">The sequence shown here is derived from an EMBL/GenBank/DDBJ whole genome shotgun (WGS) entry which is preliminary data.</text>
</comment>
<organism evidence="1 2">
    <name type="scientific">Acaulospora colombiana</name>
    <dbReference type="NCBI Taxonomy" id="27376"/>
    <lineage>
        <taxon>Eukaryota</taxon>
        <taxon>Fungi</taxon>
        <taxon>Fungi incertae sedis</taxon>
        <taxon>Mucoromycota</taxon>
        <taxon>Glomeromycotina</taxon>
        <taxon>Glomeromycetes</taxon>
        <taxon>Diversisporales</taxon>
        <taxon>Acaulosporaceae</taxon>
        <taxon>Acaulospora</taxon>
    </lineage>
</organism>
<reference evidence="1" key="1">
    <citation type="submission" date="2021-06" db="EMBL/GenBank/DDBJ databases">
        <authorList>
            <person name="Kallberg Y."/>
            <person name="Tangrot J."/>
            <person name="Rosling A."/>
        </authorList>
    </citation>
    <scope>NUCLEOTIDE SEQUENCE</scope>
    <source>
        <strain evidence="1">CL356</strain>
    </source>
</reference>
<gene>
    <name evidence="1" type="ORF">ACOLOM_LOCUS14024</name>
</gene>
<dbReference type="EMBL" id="CAJVPT010067332">
    <property type="protein sequence ID" value="CAG8774802.1"/>
    <property type="molecule type" value="Genomic_DNA"/>
</dbReference>
<dbReference type="Proteomes" id="UP000789525">
    <property type="component" value="Unassembled WGS sequence"/>
</dbReference>
<evidence type="ECO:0000313" key="2">
    <source>
        <dbReference type="Proteomes" id="UP000789525"/>
    </source>
</evidence>
<sequence>ANRNKDYSNYGHDVIEGVRCELDVRVKRALKAGVRRWNVVLDPGIGFSKSVEDNVRLIRHHAKINISETVGGAISHSLDDSPRPGLVGFPTLVGTSRKGFLGDIVARETARKNAKNRDWATAAAVTSLVQQG</sequence>
<name>A0ACA9R2U6_9GLOM</name>
<accession>A0ACA9R2U6</accession>
<protein>
    <submittedName>
        <fullName evidence="1">431_t:CDS:1</fullName>
    </submittedName>
</protein>
<proteinExistence type="predicted"/>